<keyword evidence="3" id="KW-1185">Reference proteome</keyword>
<proteinExistence type="predicted"/>
<dbReference type="EMBL" id="JAVRFA010000002">
    <property type="protein sequence ID" value="MDT0393666.1"/>
    <property type="molecule type" value="Genomic_DNA"/>
</dbReference>
<keyword evidence="1" id="KW-0472">Membrane</keyword>
<sequence length="93" mass="9387">MSGKDFIDPPRGTVPTDGMATALTTSLIGVTVAAAVAGLLVDRFRRHRGGAGQGDDVVSLGARPADQVLTDEAAASGEKDAHGPLLVMGCGDR</sequence>
<name>A0ABU2PNC4_9ACTN</name>
<evidence type="ECO:0000313" key="3">
    <source>
        <dbReference type="Proteomes" id="UP001183881"/>
    </source>
</evidence>
<evidence type="ECO:0000313" key="2">
    <source>
        <dbReference type="EMBL" id="MDT0393666.1"/>
    </source>
</evidence>
<protein>
    <submittedName>
        <fullName evidence="2">Uncharacterized protein</fullName>
    </submittedName>
</protein>
<comment type="caution">
    <text evidence="2">The sequence shown here is derived from an EMBL/GenBank/DDBJ whole genome shotgun (WGS) entry which is preliminary data.</text>
</comment>
<accession>A0ABU2PNC4</accession>
<reference evidence="3" key="1">
    <citation type="submission" date="2023-07" db="EMBL/GenBank/DDBJ databases">
        <title>30 novel species of actinomycetes from the DSMZ collection.</title>
        <authorList>
            <person name="Nouioui I."/>
        </authorList>
    </citation>
    <scope>NUCLEOTIDE SEQUENCE [LARGE SCALE GENOMIC DNA]</scope>
    <source>
        <strain evidence="3">DSM 41636</strain>
    </source>
</reference>
<evidence type="ECO:0000256" key="1">
    <source>
        <dbReference type="SAM" id="Phobius"/>
    </source>
</evidence>
<feature type="transmembrane region" description="Helical" evidence="1">
    <location>
        <begin position="20"/>
        <end position="41"/>
    </location>
</feature>
<organism evidence="2 3">
    <name type="scientific">Streptomyces edwardsiae</name>
    <dbReference type="NCBI Taxonomy" id="3075527"/>
    <lineage>
        <taxon>Bacteria</taxon>
        <taxon>Bacillati</taxon>
        <taxon>Actinomycetota</taxon>
        <taxon>Actinomycetes</taxon>
        <taxon>Kitasatosporales</taxon>
        <taxon>Streptomycetaceae</taxon>
        <taxon>Streptomyces</taxon>
    </lineage>
</organism>
<dbReference type="Proteomes" id="UP001183881">
    <property type="component" value="Unassembled WGS sequence"/>
</dbReference>
<gene>
    <name evidence="2" type="ORF">RM705_02925</name>
</gene>
<keyword evidence="1" id="KW-0812">Transmembrane</keyword>
<keyword evidence="1" id="KW-1133">Transmembrane helix</keyword>